<evidence type="ECO:0000313" key="5">
    <source>
        <dbReference type="Proteomes" id="UP000799767"/>
    </source>
</evidence>
<dbReference type="PANTHER" id="PTHR35273:SF2">
    <property type="entry name" value="ALPHA-GALACTOSIDASE"/>
    <property type="match status" value="1"/>
</dbReference>
<reference evidence="4" key="1">
    <citation type="journal article" date="2020" name="Stud. Mycol.">
        <title>101 Dothideomycetes genomes: a test case for predicting lifestyles and emergence of pathogens.</title>
        <authorList>
            <person name="Haridas S."/>
            <person name="Albert R."/>
            <person name="Binder M."/>
            <person name="Bloem J."/>
            <person name="Labutti K."/>
            <person name="Salamov A."/>
            <person name="Andreopoulos B."/>
            <person name="Baker S."/>
            <person name="Barry K."/>
            <person name="Bills G."/>
            <person name="Bluhm B."/>
            <person name="Cannon C."/>
            <person name="Castanera R."/>
            <person name="Culley D."/>
            <person name="Daum C."/>
            <person name="Ezra D."/>
            <person name="Gonzalez J."/>
            <person name="Henrissat B."/>
            <person name="Kuo A."/>
            <person name="Liang C."/>
            <person name="Lipzen A."/>
            <person name="Lutzoni F."/>
            <person name="Magnuson J."/>
            <person name="Mondo S."/>
            <person name="Nolan M."/>
            <person name="Ohm R."/>
            <person name="Pangilinan J."/>
            <person name="Park H.-J."/>
            <person name="Ramirez L."/>
            <person name="Alfaro M."/>
            <person name="Sun H."/>
            <person name="Tritt A."/>
            <person name="Yoshinaga Y."/>
            <person name="Zwiers L.-H."/>
            <person name="Turgeon B."/>
            <person name="Goodwin S."/>
            <person name="Spatafora J."/>
            <person name="Crous P."/>
            <person name="Grigoriev I."/>
        </authorList>
    </citation>
    <scope>NUCLEOTIDE SEQUENCE</scope>
    <source>
        <strain evidence="4">CBS 113389</strain>
    </source>
</reference>
<name>A0A6A6PW00_9PEZI</name>
<dbReference type="InterPro" id="IPR013785">
    <property type="entry name" value="Aldolase_TIM"/>
</dbReference>
<keyword evidence="4" id="KW-0378">Hydrolase</keyword>
<evidence type="ECO:0000256" key="1">
    <source>
        <dbReference type="ARBA" id="ARBA00001255"/>
    </source>
</evidence>
<dbReference type="Gene3D" id="3.20.20.70">
    <property type="entry name" value="Aldolase class I"/>
    <property type="match status" value="1"/>
</dbReference>
<gene>
    <name evidence="4" type="ORF">BDY17DRAFT_248238</name>
</gene>
<dbReference type="OrthoDB" id="2108802at2759"/>
<comment type="catalytic activity">
    <reaction evidence="1">
        <text>Hydrolysis of terminal, non-reducing alpha-D-galactose residues in alpha-D-galactosides, including galactose oligosaccharides, galactomannans and galactolipids.</text>
        <dbReference type="EC" id="3.2.1.22"/>
    </reaction>
</comment>
<dbReference type="Pfam" id="PF03537">
    <property type="entry name" value="Glyco_hydro_114"/>
    <property type="match status" value="1"/>
</dbReference>
<dbReference type="Proteomes" id="UP000799767">
    <property type="component" value="Unassembled WGS sequence"/>
</dbReference>
<dbReference type="RefSeq" id="XP_033590782.1">
    <property type="nucleotide sequence ID" value="XM_033730891.1"/>
</dbReference>
<dbReference type="InterPro" id="IPR004352">
    <property type="entry name" value="GH114_TIM-barrel"/>
</dbReference>
<accession>A0A6A6PW00</accession>
<dbReference type="GeneID" id="54471893"/>
<dbReference type="SUPFAM" id="SSF51445">
    <property type="entry name" value="(Trans)glycosidases"/>
    <property type="match status" value="1"/>
</dbReference>
<keyword evidence="5" id="KW-1185">Reference proteome</keyword>
<dbReference type="EMBL" id="MU001634">
    <property type="protein sequence ID" value="KAF2484212.1"/>
    <property type="molecule type" value="Genomic_DNA"/>
</dbReference>
<evidence type="ECO:0000313" key="4">
    <source>
        <dbReference type="EMBL" id="KAF2484212.1"/>
    </source>
</evidence>
<dbReference type="AlphaFoldDB" id="A0A6A6PW00"/>
<organism evidence="4 5">
    <name type="scientific">Neohortaea acidophila</name>
    <dbReference type="NCBI Taxonomy" id="245834"/>
    <lineage>
        <taxon>Eukaryota</taxon>
        <taxon>Fungi</taxon>
        <taxon>Dikarya</taxon>
        <taxon>Ascomycota</taxon>
        <taxon>Pezizomycotina</taxon>
        <taxon>Dothideomycetes</taxon>
        <taxon>Dothideomycetidae</taxon>
        <taxon>Mycosphaerellales</taxon>
        <taxon>Teratosphaeriaceae</taxon>
        <taxon>Neohortaea</taxon>
    </lineage>
</organism>
<dbReference type="InterPro" id="IPR017853">
    <property type="entry name" value="GH"/>
</dbReference>
<evidence type="ECO:0000259" key="3">
    <source>
        <dbReference type="Pfam" id="PF03537"/>
    </source>
</evidence>
<dbReference type="PANTHER" id="PTHR35273">
    <property type="entry name" value="ALPHA-1,4 POLYGALACTOSAMINIDASE, PUTATIVE (AFU_ORTHOLOGUE AFUA_3G07890)-RELATED"/>
    <property type="match status" value="1"/>
</dbReference>
<dbReference type="GO" id="GO:0004557">
    <property type="term" value="F:alpha-galactosidase activity"/>
    <property type="evidence" value="ECO:0007669"/>
    <property type="project" value="UniProtKB-EC"/>
</dbReference>
<feature type="domain" description="Glycoside-hydrolase family GH114 TIM-barrel" evidence="3">
    <location>
        <begin position="3"/>
        <end position="204"/>
    </location>
</feature>
<sequence length="209" mass="23154">MLDAPASLVQAFKAKGHKVICYFSAGTWEKWRADADQFPAAALGRTVGGWPNERWLNTSNPEVRDIMVARMKVGQAKGCDGVDPDNIDGYENNTGFDITEDQAVDYVQFLQRTANSLGMAAGLKNGGDIIPRVINGSAWSVNEQCVQYNECEPYQAFIKQNKPVFHLEYTKKAPAPKSFVKKSCDDPQAKGFSTLVKHLSLNQWTTTCK</sequence>
<dbReference type="EC" id="3.2.1.22" evidence="2"/>
<proteinExistence type="predicted"/>
<evidence type="ECO:0000256" key="2">
    <source>
        <dbReference type="ARBA" id="ARBA00012755"/>
    </source>
</evidence>
<protein>
    <recommendedName>
        <fullName evidence="2">alpha-galactosidase</fullName>
        <ecNumber evidence="2">3.2.1.22</ecNumber>
    </recommendedName>
</protein>